<dbReference type="InterPro" id="IPR002677">
    <property type="entry name" value="Ribosomal_bL32"/>
</dbReference>
<dbReference type="InterPro" id="IPR011332">
    <property type="entry name" value="Ribosomal_zn-bd"/>
</dbReference>
<organism evidence="6 7">
    <name type="scientific">Streptomyces violaceorubidus</name>
    <dbReference type="NCBI Taxonomy" id="284042"/>
    <lineage>
        <taxon>Bacteria</taxon>
        <taxon>Bacillati</taxon>
        <taxon>Actinomycetota</taxon>
        <taxon>Actinomycetes</taxon>
        <taxon>Kitasatosporales</taxon>
        <taxon>Streptomycetaceae</taxon>
        <taxon>Streptomyces</taxon>
    </lineage>
</organism>
<dbReference type="Proteomes" id="UP001496720">
    <property type="component" value="Unassembled WGS sequence"/>
</dbReference>
<protein>
    <recommendedName>
        <fullName evidence="4 5">Large ribosomal subunit protein bL32</fullName>
    </recommendedName>
</protein>
<dbReference type="SUPFAM" id="SSF57829">
    <property type="entry name" value="Zn-binding ribosomal proteins"/>
    <property type="match status" value="1"/>
</dbReference>
<evidence type="ECO:0000313" key="6">
    <source>
        <dbReference type="EMBL" id="MER6165589.1"/>
    </source>
</evidence>
<evidence type="ECO:0000256" key="4">
    <source>
        <dbReference type="ARBA" id="ARBA00035178"/>
    </source>
</evidence>
<comment type="similarity">
    <text evidence="1 5">Belongs to the bacterial ribosomal protein bL32 family.</text>
</comment>
<dbReference type="RefSeq" id="WP_078606544.1">
    <property type="nucleotide sequence ID" value="NZ_JBEOZY010000010.1"/>
</dbReference>
<name>A0ABV1SVX5_9ACTN</name>
<proteinExistence type="inferred from homology"/>
<dbReference type="PANTHER" id="PTHR35534:SF1">
    <property type="entry name" value="LARGE RIBOSOMAL SUBUNIT PROTEIN BL32"/>
    <property type="match status" value="1"/>
</dbReference>
<dbReference type="InterPro" id="IPR044957">
    <property type="entry name" value="Ribosomal_bL32_bact"/>
</dbReference>
<evidence type="ECO:0000256" key="3">
    <source>
        <dbReference type="ARBA" id="ARBA00023274"/>
    </source>
</evidence>
<evidence type="ECO:0000256" key="5">
    <source>
        <dbReference type="HAMAP-Rule" id="MF_00340"/>
    </source>
</evidence>
<reference evidence="6 7" key="1">
    <citation type="submission" date="2024-06" db="EMBL/GenBank/DDBJ databases">
        <title>The Natural Products Discovery Center: Release of the First 8490 Sequenced Strains for Exploring Actinobacteria Biosynthetic Diversity.</title>
        <authorList>
            <person name="Kalkreuter E."/>
            <person name="Kautsar S.A."/>
            <person name="Yang D."/>
            <person name="Bader C.D."/>
            <person name="Teijaro C.N."/>
            <person name="Fluegel L."/>
            <person name="Davis C.M."/>
            <person name="Simpson J.R."/>
            <person name="Lauterbach L."/>
            <person name="Steele A.D."/>
            <person name="Gui C."/>
            <person name="Meng S."/>
            <person name="Li G."/>
            <person name="Viehrig K."/>
            <person name="Ye F."/>
            <person name="Su P."/>
            <person name="Kiefer A.F."/>
            <person name="Nichols A."/>
            <person name="Cepeda A.J."/>
            <person name="Yan W."/>
            <person name="Fan B."/>
            <person name="Jiang Y."/>
            <person name="Adhikari A."/>
            <person name="Zheng C.-J."/>
            <person name="Schuster L."/>
            <person name="Cowan T.M."/>
            <person name="Smanski M.J."/>
            <person name="Chevrette M.G."/>
            <person name="De Carvalho L.P.S."/>
            <person name="Shen B."/>
        </authorList>
    </citation>
    <scope>NUCLEOTIDE SEQUENCE [LARGE SCALE GENOMIC DNA]</scope>
    <source>
        <strain evidence="6 7">NPDC001615</strain>
    </source>
</reference>
<evidence type="ECO:0000256" key="2">
    <source>
        <dbReference type="ARBA" id="ARBA00022980"/>
    </source>
</evidence>
<dbReference type="Pfam" id="PF01783">
    <property type="entry name" value="Ribosomal_L32p"/>
    <property type="match status" value="1"/>
</dbReference>
<keyword evidence="7" id="KW-1185">Reference proteome</keyword>
<evidence type="ECO:0000313" key="7">
    <source>
        <dbReference type="Proteomes" id="UP001496720"/>
    </source>
</evidence>
<dbReference type="NCBIfam" id="TIGR01031">
    <property type="entry name" value="rpmF_bact"/>
    <property type="match status" value="1"/>
</dbReference>
<comment type="caution">
    <text evidence="6">The sequence shown here is derived from an EMBL/GenBank/DDBJ whole genome shotgun (WGS) entry which is preliminary data.</text>
</comment>
<dbReference type="PANTHER" id="PTHR35534">
    <property type="entry name" value="50S RIBOSOMAL PROTEIN L32"/>
    <property type="match status" value="1"/>
</dbReference>
<evidence type="ECO:0000256" key="1">
    <source>
        <dbReference type="ARBA" id="ARBA00008560"/>
    </source>
</evidence>
<keyword evidence="2 5" id="KW-0689">Ribosomal protein</keyword>
<dbReference type="GO" id="GO:0005840">
    <property type="term" value="C:ribosome"/>
    <property type="evidence" value="ECO:0007669"/>
    <property type="project" value="UniProtKB-KW"/>
</dbReference>
<keyword evidence="3 5" id="KW-0687">Ribonucleoprotein</keyword>
<dbReference type="EMBL" id="JBEOZY010000010">
    <property type="protein sequence ID" value="MER6165589.1"/>
    <property type="molecule type" value="Genomic_DNA"/>
</dbReference>
<accession>A0ABV1SVX5</accession>
<sequence length="57" mass="6346">MMNRKSRSRVRHRRAHWKATVPLLVKCPNAACGLPTPPHAACAHCGMYKGRQVLPPS</sequence>
<gene>
    <name evidence="5 6" type="primary">rpmF</name>
    <name evidence="6" type="ORF">ABT188_13600</name>
</gene>
<dbReference type="HAMAP" id="MF_00340">
    <property type="entry name" value="Ribosomal_bL32"/>
    <property type="match status" value="1"/>
</dbReference>